<feature type="transmembrane region" description="Helical" evidence="1">
    <location>
        <begin position="60"/>
        <end position="82"/>
    </location>
</feature>
<dbReference type="Gene3D" id="2.60.40.10">
    <property type="entry name" value="Immunoglobulins"/>
    <property type="match status" value="1"/>
</dbReference>
<dbReference type="EMBL" id="JAGQLK010000143">
    <property type="protein sequence ID" value="MCA9383812.1"/>
    <property type="molecule type" value="Genomic_DNA"/>
</dbReference>
<dbReference type="InterPro" id="IPR013783">
    <property type="entry name" value="Ig-like_fold"/>
</dbReference>
<dbReference type="Pfam" id="PF09136">
    <property type="entry name" value="Glucodextran_B"/>
    <property type="match status" value="1"/>
</dbReference>
<keyword evidence="1" id="KW-1133">Transmembrane helix</keyword>
<dbReference type="InterPro" id="IPR006860">
    <property type="entry name" value="FecR"/>
</dbReference>
<evidence type="ECO:0000313" key="4">
    <source>
        <dbReference type="Proteomes" id="UP000783287"/>
    </source>
</evidence>
<dbReference type="AlphaFoldDB" id="A0A955L6B1"/>
<proteinExistence type="predicted"/>
<evidence type="ECO:0000313" key="3">
    <source>
        <dbReference type="EMBL" id="MCA9383812.1"/>
    </source>
</evidence>
<reference evidence="3" key="1">
    <citation type="submission" date="2020-04" db="EMBL/GenBank/DDBJ databases">
        <authorList>
            <person name="Zhang T."/>
        </authorList>
    </citation>
    <scope>NUCLEOTIDE SEQUENCE</scope>
    <source>
        <strain evidence="3">HKST-UBA14</strain>
    </source>
</reference>
<feature type="domain" description="FecR protein" evidence="2">
    <location>
        <begin position="137"/>
        <end position="197"/>
    </location>
</feature>
<reference evidence="3" key="2">
    <citation type="journal article" date="2021" name="Microbiome">
        <title>Successional dynamics and alternative stable states in a saline activated sludge microbial community over 9 years.</title>
        <authorList>
            <person name="Wang Y."/>
            <person name="Ye J."/>
            <person name="Ju F."/>
            <person name="Liu L."/>
            <person name="Boyd J.A."/>
            <person name="Deng Y."/>
            <person name="Parks D.H."/>
            <person name="Jiang X."/>
            <person name="Yin X."/>
            <person name="Woodcroft B.J."/>
            <person name="Tyson G.W."/>
            <person name="Hugenholtz P."/>
            <person name="Polz M.F."/>
            <person name="Zhang T."/>
        </authorList>
    </citation>
    <scope>NUCLEOTIDE SEQUENCE</scope>
    <source>
        <strain evidence="3">HKST-UBA14</strain>
    </source>
</reference>
<keyword evidence="1" id="KW-0472">Membrane</keyword>
<sequence>MDNKNNLEQLLKDAKVAAKDTTVSDEFSNNLKEHLFKVYLEDSQKSATSTIFDYINNLSLGLKVGLSFFLIALLSIVSFYAVTGGDSNLDPNFLANNSNLDYLSQLTHLEGTINITDADGNTIQAAEDSEIQVGSIVNTNSDSKAEISFANGSTLRLDENTSVAMTTITADSISIDLKSGKVFTRNTDNSDTTLTISNIAITDSLVAYSAEFVETNITLSALENDLNFTLNGTINSLDEFETASVNLDDNSFVVAELSEDIYKSDFLTWNRSLDVVYGYEYDNIPPSISITSPEDGFSTDDTFIAILGMVSDSSNLRKIIINNIEYMAFHNEKGFNPEDGSFNVDVPLSEGDNQIDIYAYDKYWNESTESLVVNRNTPPANNDEYEVVVPTKAPADHYLQVLSAIGGCSINMSWQSTGYNTSYGYKVFYSVNPNPTGPGTTYNSNSASINGLPSEEYYVGVCIKDSINGCASPIKYWEGTVSVSSSCQ</sequence>
<organism evidence="3 4">
    <name type="scientific">Candidatus Dojkabacteria bacterium</name>
    <dbReference type="NCBI Taxonomy" id="2099670"/>
    <lineage>
        <taxon>Bacteria</taxon>
        <taxon>Candidatus Dojkabacteria</taxon>
    </lineage>
</organism>
<comment type="caution">
    <text evidence="3">The sequence shown here is derived from an EMBL/GenBank/DDBJ whole genome shotgun (WGS) entry which is preliminary data.</text>
</comment>
<keyword evidence="1" id="KW-0812">Transmembrane</keyword>
<dbReference type="Proteomes" id="UP000783287">
    <property type="component" value="Unassembled WGS sequence"/>
</dbReference>
<protein>
    <submittedName>
        <fullName evidence="3">FecR domain-containing protein</fullName>
    </submittedName>
</protein>
<evidence type="ECO:0000259" key="2">
    <source>
        <dbReference type="Pfam" id="PF04773"/>
    </source>
</evidence>
<gene>
    <name evidence="3" type="ORF">KC909_05620</name>
</gene>
<accession>A0A955L6B1</accession>
<dbReference type="Pfam" id="PF04773">
    <property type="entry name" value="FecR"/>
    <property type="match status" value="1"/>
</dbReference>
<evidence type="ECO:0000256" key="1">
    <source>
        <dbReference type="SAM" id="Phobius"/>
    </source>
</evidence>
<name>A0A955L6B1_9BACT</name>